<organism evidence="2 3">
    <name type="scientific">Acer saccharum</name>
    <name type="common">Sugar maple</name>
    <dbReference type="NCBI Taxonomy" id="4024"/>
    <lineage>
        <taxon>Eukaryota</taxon>
        <taxon>Viridiplantae</taxon>
        <taxon>Streptophyta</taxon>
        <taxon>Embryophyta</taxon>
        <taxon>Tracheophyta</taxon>
        <taxon>Spermatophyta</taxon>
        <taxon>Magnoliopsida</taxon>
        <taxon>eudicotyledons</taxon>
        <taxon>Gunneridae</taxon>
        <taxon>Pentapetalae</taxon>
        <taxon>rosids</taxon>
        <taxon>malvids</taxon>
        <taxon>Sapindales</taxon>
        <taxon>Sapindaceae</taxon>
        <taxon>Hippocastanoideae</taxon>
        <taxon>Acereae</taxon>
        <taxon>Acer</taxon>
    </lineage>
</organism>
<feature type="domain" description="Retrotransposon gag" evidence="1">
    <location>
        <begin position="120"/>
        <end position="182"/>
    </location>
</feature>
<dbReference type="InterPro" id="IPR005162">
    <property type="entry name" value="Retrotrans_gag_dom"/>
</dbReference>
<name>A0AA39RK85_ACESA</name>
<keyword evidence="3" id="KW-1185">Reference proteome</keyword>
<dbReference type="PANTHER" id="PTHR33223">
    <property type="entry name" value="CCHC-TYPE DOMAIN-CONTAINING PROTEIN"/>
    <property type="match status" value="1"/>
</dbReference>
<accession>A0AA39RK85</accession>
<dbReference type="Pfam" id="PF03732">
    <property type="entry name" value="Retrotrans_gag"/>
    <property type="match status" value="1"/>
</dbReference>
<reference evidence="2" key="2">
    <citation type="submission" date="2023-06" db="EMBL/GenBank/DDBJ databases">
        <authorList>
            <person name="Swenson N.G."/>
            <person name="Wegrzyn J.L."/>
            <person name="Mcevoy S.L."/>
        </authorList>
    </citation>
    <scope>NUCLEOTIDE SEQUENCE</scope>
    <source>
        <strain evidence="2">NS2018</strain>
        <tissue evidence="2">Leaf</tissue>
    </source>
</reference>
<evidence type="ECO:0000313" key="3">
    <source>
        <dbReference type="Proteomes" id="UP001168877"/>
    </source>
</evidence>
<comment type="caution">
    <text evidence="2">The sequence shown here is derived from an EMBL/GenBank/DDBJ whole genome shotgun (WGS) entry which is preliminary data.</text>
</comment>
<sequence>MGDRDAHLGHMGVPNVVIQNQGELPPQGMPMQEGLPQVGEERTLRDYTMPRVEMNQSSIRQPTIAANSFEIKPSIIQMIGITCMFNGLVNDDPNLHLQKFNEICDTFKYNDIPDDFVKLKLFPFSLANDARIWLNSQAPNSIITFDQLAQAFLNRYFPPGKAARLRNEILSFQQFENESIYEA</sequence>
<dbReference type="EMBL" id="JAUESC010000387">
    <property type="protein sequence ID" value="KAK0575359.1"/>
    <property type="molecule type" value="Genomic_DNA"/>
</dbReference>
<reference evidence="2" key="1">
    <citation type="journal article" date="2022" name="Plant J.">
        <title>Strategies of tolerance reflected in two North American maple genomes.</title>
        <authorList>
            <person name="McEvoy S.L."/>
            <person name="Sezen U.U."/>
            <person name="Trouern-Trend A."/>
            <person name="McMahon S.M."/>
            <person name="Schaberg P.G."/>
            <person name="Yang J."/>
            <person name="Wegrzyn J.L."/>
            <person name="Swenson N.G."/>
        </authorList>
    </citation>
    <scope>NUCLEOTIDE SEQUENCE</scope>
    <source>
        <strain evidence="2">NS2018</strain>
    </source>
</reference>
<dbReference type="PANTHER" id="PTHR33223:SF11">
    <property type="entry name" value="ELEMENT PROTEIN, PUTATIVE-RELATED"/>
    <property type="match status" value="1"/>
</dbReference>
<dbReference type="Proteomes" id="UP001168877">
    <property type="component" value="Unassembled WGS sequence"/>
</dbReference>
<evidence type="ECO:0000313" key="2">
    <source>
        <dbReference type="EMBL" id="KAK0575359.1"/>
    </source>
</evidence>
<gene>
    <name evidence="2" type="ORF">LWI29_037893</name>
</gene>
<evidence type="ECO:0000259" key="1">
    <source>
        <dbReference type="Pfam" id="PF03732"/>
    </source>
</evidence>
<proteinExistence type="predicted"/>
<dbReference type="AlphaFoldDB" id="A0AA39RK85"/>
<protein>
    <recommendedName>
        <fullName evidence="1">Retrotransposon gag domain-containing protein</fullName>
    </recommendedName>
</protein>